<evidence type="ECO:0000313" key="2">
    <source>
        <dbReference type="EMBL" id="KAK7029501.1"/>
    </source>
</evidence>
<evidence type="ECO:0000313" key="3">
    <source>
        <dbReference type="Proteomes" id="UP001383192"/>
    </source>
</evidence>
<name>A0AAW0BS06_9AGAR</name>
<organism evidence="2 3">
    <name type="scientific">Paramarasmius palmivorus</name>
    <dbReference type="NCBI Taxonomy" id="297713"/>
    <lineage>
        <taxon>Eukaryota</taxon>
        <taxon>Fungi</taxon>
        <taxon>Dikarya</taxon>
        <taxon>Basidiomycota</taxon>
        <taxon>Agaricomycotina</taxon>
        <taxon>Agaricomycetes</taxon>
        <taxon>Agaricomycetidae</taxon>
        <taxon>Agaricales</taxon>
        <taxon>Marasmiineae</taxon>
        <taxon>Marasmiaceae</taxon>
        <taxon>Paramarasmius</taxon>
    </lineage>
</organism>
<dbReference type="EMBL" id="JAYKXP010000082">
    <property type="protein sequence ID" value="KAK7029501.1"/>
    <property type="molecule type" value="Genomic_DNA"/>
</dbReference>
<feature type="compositionally biased region" description="Low complexity" evidence="1">
    <location>
        <begin position="923"/>
        <end position="934"/>
    </location>
</feature>
<dbReference type="Proteomes" id="UP001383192">
    <property type="component" value="Unassembled WGS sequence"/>
</dbReference>
<gene>
    <name evidence="2" type="ORF">VNI00_014534</name>
</gene>
<protein>
    <submittedName>
        <fullName evidence="2">Uncharacterized protein</fullName>
    </submittedName>
</protein>
<comment type="caution">
    <text evidence="2">The sequence shown here is derived from an EMBL/GenBank/DDBJ whole genome shotgun (WGS) entry which is preliminary data.</text>
</comment>
<proteinExistence type="predicted"/>
<feature type="compositionally biased region" description="Low complexity" evidence="1">
    <location>
        <begin position="885"/>
        <end position="897"/>
    </location>
</feature>
<dbReference type="AlphaFoldDB" id="A0AAW0BS06"/>
<feature type="region of interest" description="Disordered" evidence="1">
    <location>
        <begin position="844"/>
        <end position="955"/>
    </location>
</feature>
<reference evidence="2 3" key="1">
    <citation type="submission" date="2024-01" db="EMBL/GenBank/DDBJ databases">
        <title>A draft genome for a cacao thread blight-causing isolate of Paramarasmius palmivorus.</title>
        <authorList>
            <person name="Baruah I.K."/>
            <person name="Bukari Y."/>
            <person name="Amoako-Attah I."/>
            <person name="Meinhardt L.W."/>
            <person name="Bailey B.A."/>
            <person name="Cohen S.P."/>
        </authorList>
    </citation>
    <scope>NUCLEOTIDE SEQUENCE [LARGE SCALE GENOMIC DNA]</scope>
    <source>
        <strain evidence="2 3">GH-12</strain>
    </source>
</reference>
<keyword evidence="3" id="KW-1185">Reference proteome</keyword>
<accession>A0AAW0BS06</accession>
<feature type="compositionally biased region" description="Polar residues" evidence="1">
    <location>
        <begin position="848"/>
        <end position="859"/>
    </location>
</feature>
<evidence type="ECO:0000256" key="1">
    <source>
        <dbReference type="SAM" id="MobiDB-lite"/>
    </source>
</evidence>
<sequence>MLETDVLDPSEVAPSISIVSTIEDAAKHLRWYLAHIRKENPKSLPSLQSCISLLELNPSVFELIKLAHGKNDHSSLEESDLLQHRLAWSSQFEKTRTLLTKVTESGRIFRLLNGEESCKIWSLEDSRFGFDDDIPPDISTHIANLKIPLIRPRPFPPSVILFGLGSFQQNRILSERLDNIFSQNHNVFLVNSSGTGKTRLLFEGLCKHWGFYFTSAVDSSGLGAGDIHGILQTSLRLTKGWSGSVDNTDYVSAVKQNIAIVHHRVSESLLTRLLLFKLFISHAVSEGISHKHKQQWLQLQLRPSFYTESERNGDLFRTIFTAEADSRVIDDAIARTLAEIQAIWDLNTTGRIFVALDEANVASKAHLGAFRTESGPYPILKEILRTWNRHLKHLPVSYVVAGTEIPSSYFEYDEWEGWKWCSDTGSFSDLSSQQAYIESFIPPGFGATSSGKSLVERSWKWLRGRHRFTASFMASLIDVGFENPHTSLTKYVELVSSYEPHDGDAYMKSESDIDNDKFDGLNIQRMQHLNDGTMPVMHYALVHTLSFLKGPRDLPVAHINVVTHGYGRFVDRDMSIIAIDEPLVLVGTANLLTTSPLSFTDWKYFKDYLGLANVQVLYYTALCIALFFEEAQEISKLLSFPLGQPRWHLENANLTVRGTSGDLDFRFSTRNHAPLIHRSNSTLELTSWLRGAHSSPFCIHESIVGSILIFSLKLASGGQFWVFLQTFAGEGQVSSDELNSLLQIVNPEGFAEGDERLALTDALTSLKTVPEALGPTGILPVIFSLNVNSSKDEHLVEHLSGKQQTVAVLDSGSLQAAMANVDQSQLLDDIVSIILKDGDEALDASSGPIASSSTTTGNSPKAKRARSPRGRGTQTTNPKGKARAGKGATRAAGQGTTVAKASTALAEEEGAGSSSRSRKRKVASPVASTSPSAPEEGSAKAPRYATRSVTKRLGG</sequence>